<accession>A0A2Z6MA74</accession>
<organism evidence="1 2">
    <name type="scientific">Trifolium subterraneum</name>
    <name type="common">Subterranean clover</name>
    <dbReference type="NCBI Taxonomy" id="3900"/>
    <lineage>
        <taxon>Eukaryota</taxon>
        <taxon>Viridiplantae</taxon>
        <taxon>Streptophyta</taxon>
        <taxon>Embryophyta</taxon>
        <taxon>Tracheophyta</taxon>
        <taxon>Spermatophyta</taxon>
        <taxon>Magnoliopsida</taxon>
        <taxon>eudicotyledons</taxon>
        <taxon>Gunneridae</taxon>
        <taxon>Pentapetalae</taxon>
        <taxon>rosids</taxon>
        <taxon>fabids</taxon>
        <taxon>Fabales</taxon>
        <taxon>Fabaceae</taxon>
        <taxon>Papilionoideae</taxon>
        <taxon>50 kb inversion clade</taxon>
        <taxon>NPAAA clade</taxon>
        <taxon>Hologalegina</taxon>
        <taxon>IRL clade</taxon>
        <taxon>Trifolieae</taxon>
        <taxon>Trifolium</taxon>
    </lineage>
</organism>
<name>A0A2Z6MA74_TRISU</name>
<gene>
    <name evidence="1" type="ORF">TSUD_199190</name>
</gene>
<protein>
    <submittedName>
        <fullName evidence="1">Uncharacterized protein</fullName>
    </submittedName>
</protein>
<dbReference type="OrthoDB" id="10329819at2759"/>
<evidence type="ECO:0000313" key="2">
    <source>
        <dbReference type="Proteomes" id="UP000242715"/>
    </source>
</evidence>
<proteinExistence type="predicted"/>
<dbReference type="EMBL" id="DF973196">
    <property type="protein sequence ID" value="GAU19238.1"/>
    <property type="molecule type" value="Genomic_DNA"/>
</dbReference>
<keyword evidence="2" id="KW-1185">Reference proteome</keyword>
<evidence type="ECO:0000313" key="1">
    <source>
        <dbReference type="EMBL" id="GAU19238.1"/>
    </source>
</evidence>
<reference evidence="2" key="1">
    <citation type="journal article" date="2017" name="Front. Plant Sci.">
        <title>Climate Clever Clovers: New Paradigm to Reduce the Environmental Footprint of Ruminants by Breeding Low Methanogenic Forages Utilizing Haplotype Variation.</title>
        <authorList>
            <person name="Kaur P."/>
            <person name="Appels R."/>
            <person name="Bayer P.E."/>
            <person name="Keeble-Gagnere G."/>
            <person name="Wang J."/>
            <person name="Hirakawa H."/>
            <person name="Shirasawa K."/>
            <person name="Vercoe P."/>
            <person name="Stefanova K."/>
            <person name="Durmic Z."/>
            <person name="Nichols P."/>
            <person name="Revell C."/>
            <person name="Isobe S.N."/>
            <person name="Edwards D."/>
            <person name="Erskine W."/>
        </authorList>
    </citation>
    <scope>NUCLEOTIDE SEQUENCE [LARGE SCALE GENOMIC DNA]</scope>
    <source>
        <strain evidence="2">cv. Daliak</strain>
    </source>
</reference>
<dbReference type="AlphaFoldDB" id="A0A2Z6MA74"/>
<dbReference type="Proteomes" id="UP000242715">
    <property type="component" value="Unassembled WGS sequence"/>
</dbReference>
<sequence length="115" mass="12708">MSLVTTFYRFALQNALFGQGLIGGDLSLRQHASGRSHILPLLDAHTLFFPTHRPPFGFFTVFFQLSEAHSKSNQGEGYDEYIDYLGPSSLGKGSFVALSRAGHYQKTKGGLARVR</sequence>